<dbReference type="Proteomes" id="UP000199474">
    <property type="component" value="Unassembled WGS sequence"/>
</dbReference>
<keyword evidence="1" id="KW-0472">Membrane</keyword>
<keyword evidence="1" id="KW-0812">Transmembrane</keyword>
<dbReference type="EMBL" id="FOMR01000012">
    <property type="protein sequence ID" value="SFE28768.1"/>
    <property type="molecule type" value="Genomic_DNA"/>
</dbReference>
<gene>
    <name evidence="1" type="ORF">SAMN05216238_11223</name>
</gene>
<proteinExistence type="predicted"/>
<dbReference type="STRING" id="640948.SAMN05216238_11223"/>
<evidence type="ECO:0000313" key="1">
    <source>
        <dbReference type="EMBL" id="SFE28768.1"/>
    </source>
</evidence>
<sequence length="58" mass="6013">MTAAADLTVCLALGAGVLSFLSPCTLPIFPAYLSYITGNALSTFLLKAVEGTWFSNLG</sequence>
<protein>
    <submittedName>
        <fullName evidence="1">Cytochrome C biogenesis protein transmembrane region</fullName>
    </submittedName>
</protein>
<evidence type="ECO:0000313" key="2">
    <source>
        <dbReference type="Proteomes" id="UP000199474"/>
    </source>
</evidence>
<organism evidence="1 2">
    <name type="scientific">Lentibacillus persicus</name>
    <dbReference type="NCBI Taxonomy" id="640948"/>
    <lineage>
        <taxon>Bacteria</taxon>
        <taxon>Bacillati</taxon>
        <taxon>Bacillota</taxon>
        <taxon>Bacilli</taxon>
        <taxon>Bacillales</taxon>
        <taxon>Bacillaceae</taxon>
        <taxon>Lentibacillus</taxon>
    </lineage>
</organism>
<accession>A0A1I1ZBQ7</accession>
<name>A0A1I1ZBQ7_9BACI</name>
<keyword evidence="2" id="KW-1185">Reference proteome</keyword>
<reference evidence="2" key="1">
    <citation type="submission" date="2016-10" db="EMBL/GenBank/DDBJ databases">
        <authorList>
            <person name="Varghese N."/>
            <person name="Submissions S."/>
        </authorList>
    </citation>
    <scope>NUCLEOTIDE SEQUENCE [LARGE SCALE GENOMIC DNA]</scope>
    <source>
        <strain evidence="2">DSM 22530</strain>
    </source>
</reference>
<dbReference type="AlphaFoldDB" id="A0A1I1ZBQ7"/>